<feature type="transmembrane region" description="Helical" evidence="1">
    <location>
        <begin position="14"/>
        <end position="34"/>
    </location>
</feature>
<evidence type="ECO:0000259" key="2">
    <source>
        <dbReference type="Pfam" id="PF08241"/>
    </source>
</evidence>
<protein>
    <submittedName>
        <fullName evidence="4">Uncharacterized protein</fullName>
    </submittedName>
</protein>
<name>A0A328DA09_9ASTE</name>
<evidence type="ECO:0000313" key="4">
    <source>
        <dbReference type="EMBL" id="RAL42316.1"/>
    </source>
</evidence>
<evidence type="ECO:0000256" key="1">
    <source>
        <dbReference type="SAM" id="Phobius"/>
    </source>
</evidence>
<dbReference type="InterPro" id="IPR029063">
    <property type="entry name" value="SAM-dependent_MTases_sf"/>
</dbReference>
<dbReference type="PANTHER" id="PTHR44843:SF13">
    <property type="entry name" value="METHYLTRANSFERASE FKBM DOMAIN-CONTAINING PROTEIN"/>
    <property type="match status" value="1"/>
</dbReference>
<accession>A0A328DA09</accession>
<dbReference type="GO" id="GO:0008757">
    <property type="term" value="F:S-adenosylmethionine-dependent methyltransferase activity"/>
    <property type="evidence" value="ECO:0007669"/>
    <property type="project" value="InterPro"/>
</dbReference>
<dbReference type="SUPFAM" id="SSF53335">
    <property type="entry name" value="S-adenosyl-L-methionine-dependent methyltransferases"/>
    <property type="match status" value="2"/>
</dbReference>
<feature type="domain" description="DUF7870" evidence="3">
    <location>
        <begin position="241"/>
        <end position="337"/>
    </location>
</feature>
<keyword evidence="5" id="KW-1185">Reference proteome</keyword>
<keyword evidence="1" id="KW-1133">Transmembrane helix</keyword>
<organism evidence="4 5">
    <name type="scientific">Cuscuta australis</name>
    <dbReference type="NCBI Taxonomy" id="267555"/>
    <lineage>
        <taxon>Eukaryota</taxon>
        <taxon>Viridiplantae</taxon>
        <taxon>Streptophyta</taxon>
        <taxon>Embryophyta</taxon>
        <taxon>Tracheophyta</taxon>
        <taxon>Spermatophyta</taxon>
        <taxon>Magnoliopsida</taxon>
        <taxon>eudicotyledons</taxon>
        <taxon>Gunneridae</taxon>
        <taxon>Pentapetalae</taxon>
        <taxon>asterids</taxon>
        <taxon>lamiids</taxon>
        <taxon>Solanales</taxon>
        <taxon>Convolvulaceae</taxon>
        <taxon>Cuscuteae</taxon>
        <taxon>Cuscuta</taxon>
        <taxon>Cuscuta subgen. Grammica</taxon>
        <taxon>Cuscuta sect. Cleistogrammica</taxon>
    </lineage>
</organism>
<evidence type="ECO:0000259" key="3">
    <source>
        <dbReference type="Pfam" id="PF25276"/>
    </source>
</evidence>
<feature type="domain" description="DUF7870" evidence="3">
    <location>
        <begin position="373"/>
        <end position="471"/>
    </location>
</feature>
<dbReference type="CDD" id="cd02440">
    <property type="entry name" value="AdoMet_MTases"/>
    <property type="match status" value="1"/>
</dbReference>
<dbReference type="GO" id="GO:0009820">
    <property type="term" value="P:alkaloid metabolic process"/>
    <property type="evidence" value="ECO:0007669"/>
    <property type="project" value="UniProtKB-KW"/>
</dbReference>
<dbReference type="Gene3D" id="3.40.50.150">
    <property type="entry name" value="Vaccinia Virus protein VP39"/>
    <property type="match status" value="2"/>
</dbReference>
<sequence length="471" mass="54589">MDTTAAKLNGLGNILVRILSFAVLVFLARFAYVITTTCSTYDSRDAIRTAGVVRLRDFYSSLFQDLVAEGILYLDSKILCIGTLTDEVVATLRDLGVADSTGIAAKPSVRYGRASRIPFEDESFEFVFSGGMDLERTARPIEIANEISRTLKPGGFFVVLTSGTDPYSLNSLLALFNSYRVIRTSEIDGIDFPSQTIREVVLMKDDNPLLPDDDPIKFKRRKSSSKCPVPGFMHELVRNAEPLVQEEPLKPWIILRRNSRNMTYLPSMADISFKNRYIYIDVGSKNYRSSIGSWFKKHYPKQNKPFQIYAIESDSSFHDEYKSKKGVKLLPYAAWIRNETLFFEITRDPSRRREEPRGRVQTVQSSLEFLGERDKRIQGFDFAEWLESLGLERTDYVVMKMDVEGTEFHLIRRMIERGVMCLVDELFLECHYRRRERRRRRRTSKYEKSYDQCLELFSSLRQSGVLVHQWW</sequence>
<proteinExistence type="predicted"/>
<dbReference type="InterPro" id="IPR057192">
    <property type="entry name" value="DUF7870"/>
</dbReference>
<dbReference type="Pfam" id="PF25276">
    <property type="entry name" value="DUF7870"/>
    <property type="match status" value="2"/>
</dbReference>
<keyword evidence="1" id="KW-0472">Membrane</keyword>
<keyword evidence="1" id="KW-0812">Transmembrane</keyword>
<gene>
    <name evidence="4" type="ORF">DM860_012099</name>
</gene>
<dbReference type="Proteomes" id="UP000249390">
    <property type="component" value="Unassembled WGS sequence"/>
</dbReference>
<reference evidence="4 5" key="1">
    <citation type="submission" date="2018-06" db="EMBL/GenBank/DDBJ databases">
        <title>The Genome of Cuscuta australis (Dodder) Provides Insight into the Evolution of Plant Parasitism.</title>
        <authorList>
            <person name="Liu H."/>
        </authorList>
    </citation>
    <scope>NUCLEOTIDE SEQUENCE [LARGE SCALE GENOMIC DNA]</scope>
    <source>
        <strain evidence="5">cv. Yunnan</strain>
        <tissue evidence="4">Vines</tissue>
    </source>
</reference>
<dbReference type="Pfam" id="PF08241">
    <property type="entry name" value="Methyltransf_11"/>
    <property type="match status" value="1"/>
</dbReference>
<evidence type="ECO:0000313" key="5">
    <source>
        <dbReference type="Proteomes" id="UP000249390"/>
    </source>
</evidence>
<comment type="caution">
    <text evidence="4">The sequence shown here is derived from an EMBL/GenBank/DDBJ whole genome shotgun (WGS) entry which is preliminary data.</text>
</comment>
<dbReference type="PANTHER" id="PTHR44843">
    <property type="entry name" value="METHYLTRANSFERASE"/>
    <property type="match status" value="1"/>
</dbReference>
<dbReference type="EMBL" id="NQVE01000175">
    <property type="protein sequence ID" value="RAL42316.1"/>
    <property type="molecule type" value="Genomic_DNA"/>
</dbReference>
<dbReference type="InterPro" id="IPR013216">
    <property type="entry name" value="Methyltransf_11"/>
</dbReference>
<dbReference type="AlphaFoldDB" id="A0A328DA09"/>
<feature type="domain" description="Methyltransferase type 11" evidence="2">
    <location>
        <begin position="107"/>
        <end position="159"/>
    </location>
</feature>